<feature type="compositionally biased region" description="Polar residues" evidence="6">
    <location>
        <begin position="210"/>
        <end position="236"/>
    </location>
</feature>
<dbReference type="Pfam" id="PF02291">
    <property type="entry name" value="TFIID-31kDa"/>
    <property type="match status" value="1"/>
</dbReference>
<dbReference type="GO" id="GO:0003713">
    <property type="term" value="F:transcription coactivator activity"/>
    <property type="evidence" value="ECO:0007669"/>
    <property type="project" value="TreeGrafter"/>
</dbReference>
<dbReference type="GO" id="GO:0046982">
    <property type="term" value="F:protein heterodimerization activity"/>
    <property type="evidence" value="ECO:0007669"/>
    <property type="project" value="InterPro"/>
</dbReference>
<comment type="subcellular location">
    <subcellularLocation>
        <location evidence="1">Nucleus</location>
    </subcellularLocation>
</comment>
<dbReference type="CDD" id="cd07979">
    <property type="entry name" value="HFD_TAF9"/>
    <property type="match status" value="1"/>
</dbReference>
<dbReference type="GO" id="GO:0000124">
    <property type="term" value="C:SAGA complex"/>
    <property type="evidence" value="ECO:0007669"/>
    <property type="project" value="TreeGrafter"/>
</dbReference>
<name>A0A0L8H309_OCTBM</name>
<dbReference type="InterPro" id="IPR009072">
    <property type="entry name" value="Histone-fold"/>
</dbReference>
<evidence type="ECO:0000313" key="7">
    <source>
        <dbReference type="EMBL" id="KOF83643.1"/>
    </source>
</evidence>
<dbReference type="EMBL" id="KQ419409">
    <property type="protein sequence ID" value="KOF83643.1"/>
    <property type="molecule type" value="Genomic_DNA"/>
</dbReference>
<accession>A0A0L8H309</accession>
<comment type="similarity">
    <text evidence="2">Belongs to the TAF9 family.</text>
</comment>
<evidence type="ECO:0000256" key="6">
    <source>
        <dbReference type="SAM" id="MobiDB-lite"/>
    </source>
</evidence>
<dbReference type="InterPro" id="IPR003162">
    <property type="entry name" value="TFIID-31"/>
</dbReference>
<dbReference type="GO" id="GO:0005669">
    <property type="term" value="C:transcription factor TFIID complex"/>
    <property type="evidence" value="ECO:0007669"/>
    <property type="project" value="TreeGrafter"/>
</dbReference>
<dbReference type="GO" id="GO:0016251">
    <property type="term" value="F:RNA polymerase II general transcription initiation factor activity"/>
    <property type="evidence" value="ECO:0007669"/>
    <property type="project" value="TreeGrafter"/>
</dbReference>
<protein>
    <recommendedName>
        <fullName evidence="8">Transcription initiation factor TFIID subunit 9</fullName>
    </recommendedName>
</protein>
<feature type="region of interest" description="Disordered" evidence="6">
    <location>
        <begin position="198"/>
        <end position="236"/>
    </location>
</feature>
<evidence type="ECO:0000256" key="2">
    <source>
        <dbReference type="ARBA" id="ARBA00007646"/>
    </source>
</evidence>
<feature type="region of interest" description="Disordered" evidence="6">
    <location>
        <begin position="276"/>
        <end position="305"/>
    </location>
</feature>
<evidence type="ECO:0000256" key="1">
    <source>
        <dbReference type="ARBA" id="ARBA00004123"/>
    </source>
</evidence>
<dbReference type="InterPro" id="IPR051431">
    <property type="entry name" value="TFIID_subunit_9"/>
</dbReference>
<dbReference type="PANTHER" id="PTHR48068:SF4">
    <property type="entry name" value="TATA-BOX BINDING PROTEIN ASSOCIATED FACTOR 9"/>
    <property type="match status" value="1"/>
</dbReference>
<dbReference type="Gene3D" id="1.10.20.10">
    <property type="entry name" value="Histone, subunit A"/>
    <property type="match status" value="1"/>
</dbReference>
<proteinExistence type="inferred from homology"/>
<dbReference type="STRING" id="37653.A0A0L8H309"/>
<organism evidence="7">
    <name type="scientific">Octopus bimaculoides</name>
    <name type="common">California two-spotted octopus</name>
    <dbReference type="NCBI Taxonomy" id="37653"/>
    <lineage>
        <taxon>Eukaryota</taxon>
        <taxon>Metazoa</taxon>
        <taxon>Spiralia</taxon>
        <taxon>Lophotrochozoa</taxon>
        <taxon>Mollusca</taxon>
        <taxon>Cephalopoda</taxon>
        <taxon>Coleoidea</taxon>
        <taxon>Octopodiformes</taxon>
        <taxon>Octopoda</taxon>
        <taxon>Incirrata</taxon>
        <taxon>Octopodidae</taxon>
        <taxon>Octopus</taxon>
    </lineage>
</organism>
<dbReference type="KEGG" id="obi:106873098"/>
<evidence type="ECO:0000256" key="3">
    <source>
        <dbReference type="ARBA" id="ARBA00023015"/>
    </source>
</evidence>
<keyword evidence="4" id="KW-0804">Transcription</keyword>
<dbReference type="FunFam" id="1.10.20.10:FF:000018">
    <property type="entry name" value="Transcription initiation factor TFIID subunit 9"/>
    <property type="match status" value="1"/>
</dbReference>
<reference evidence="7" key="1">
    <citation type="submission" date="2015-07" db="EMBL/GenBank/DDBJ databases">
        <title>MeaNS - Measles Nucleotide Surveillance Program.</title>
        <authorList>
            <person name="Tran T."/>
            <person name="Druce J."/>
        </authorList>
    </citation>
    <scope>NUCLEOTIDE SEQUENCE</scope>
    <source>
        <strain evidence="7">UCB-OBI-ISO-001</strain>
        <tissue evidence="7">Gonad</tissue>
    </source>
</reference>
<feature type="compositionally biased region" description="Low complexity" evidence="6">
    <location>
        <begin position="198"/>
        <end position="209"/>
    </location>
</feature>
<evidence type="ECO:0000256" key="5">
    <source>
        <dbReference type="ARBA" id="ARBA00023242"/>
    </source>
</evidence>
<feature type="compositionally biased region" description="Polar residues" evidence="6">
    <location>
        <begin position="276"/>
        <end position="289"/>
    </location>
</feature>
<keyword evidence="3" id="KW-0805">Transcription regulation</keyword>
<keyword evidence="5" id="KW-0539">Nucleus</keyword>
<gene>
    <name evidence="7" type="ORF">OCBIM_22023437mg</name>
</gene>
<sequence length="305" mass="32852">MAVPKSTPRDAQVMAAILKDMGVQDYEPRCINQMLEFAYRYVTDVLDDSKVYSSHASKKNIDGDDVRLAIQCRMDHTFTTPPPRDLLMEIVRTKNSQPLPLIKPYSGPRLPPDRYCLTAPNYKLKSTKKHKLPMNLPVNQYSTTLPSQRISLTPLQQNISGKLGSSIGLSGSGNPTLTVVTKGVSLPTVTIVSKPVSSSSTTISQKPTIRITTGGSKPATSNSNIQSGTGNQHSQVTMNTTSCHVTGSNAVSNTSIISTGGTSLVTPQTININPQQTSQIGSTIPTAGVSNPLKRKLPDDDYDKV</sequence>
<dbReference type="SUPFAM" id="SSF47113">
    <property type="entry name" value="Histone-fold"/>
    <property type="match status" value="1"/>
</dbReference>
<dbReference type="GO" id="GO:0051123">
    <property type="term" value="P:RNA polymerase II preinitiation complex assembly"/>
    <property type="evidence" value="ECO:0007669"/>
    <property type="project" value="TreeGrafter"/>
</dbReference>
<feature type="compositionally biased region" description="Basic and acidic residues" evidence="6">
    <location>
        <begin position="296"/>
        <end position="305"/>
    </location>
</feature>
<dbReference type="OMA" id="AKVYSNH"/>
<dbReference type="OrthoDB" id="341924at2759"/>
<dbReference type="AlphaFoldDB" id="A0A0L8H309"/>
<evidence type="ECO:0008006" key="8">
    <source>
        <dbReference type="Google" id="ProtNLM"/>
    </source>
</evidence>
<evidence type="ECO:0000256" key="4">
    <source>
        <dbReference type="ARBA" id="ARBA00023163"/>
    </source>
</evidence>
<dbReference type="PANTHER" id="PTHR48068">
    <property type="entry name" value="TAF9 RNA POLYMERASE II, TATA BOX-BINDING PROTEIN (TBP)-ASSOCIATED FACTOR"/>
    <property type="match status" value="1"/>
</dbReference>